<reference evidence="1 2" key="1">
    <citation type="journal article" date="2017" name="Int J Environ Stud">
        <title>Does the Miocene-Pliocene relict legume Oxytropis triphylla form nitrogen-fixing nodules with a combination of bacterial strains?</title>
        <authorList>
            <person name="Safronova V."/>
            <person name="Belimov A."/>
            <person name="Sazanova A."/>
            <person name="Kuznetsova I."/>
            <person name="Popova J."/>
            <person name="Andronov E."/>
            <person name="Verkhozina A."/>
            <person name="Tikhonovich I."/>
        </authorList>
    </citation>
    <scope>NUCLEOTIDE SEQUENCE [LARGE SCALE GENOMIC DNA]</scope>
    <source>
        <strain evidence="1 2">Tri-38</strain>
    </source>
</reference>
<dbReference type="KEGG" id="pht:BLM14_07320"/>
<evidence type="ECO:0000313" key="1">
    <source>
        <dbReference type="EMBL" id="PIO43726.1"/>
    </source>
</evidence>
<dbReference type="Proteomes" id="UP000232163">
    <property type="component" value="Unassembled WGS sequence"/>
</dbReference>
<gene>
    <name evidence="1" type="ORF">B5P45_17700</name>
</gene>
<dbReference type="RefSeq" id="WP_099998787.1">
    <property type="nucleotide sequence ID" value="NZ_CP017940.1"/>
</dbReference>
<dbReference type="AlphaFoldDB" id="A0A2N9VW58"/>
<comment type="caution">
    <text evidence="1">The sequence shown here is derived from an EMBL/GenBank/DDBJ whole genome shotgun (WGS) entry which is preliminary data.</text>
</comment>
<proteinExistence type="predicted"/>
<protein>
    <submittedName>
        <fullName evidence="1">Uncharacterized protein</fullName>
    </submittedName>
</protein>
<name>A0A2N9VW58_9HYPH</name>
<keyword evidence="2" id="KW-1185">Reference proteome</keyword>
<dbReference type="OrthoDB" id="8117379at2"/>
<evidence type="ECO:0000313" key="2">
    <source>
        <dbReference type="Proteomes" id="UP000232163"/>
    </source>
</evidence>
<accession>A0A2N9VW58</accession>
<dbReference type="EMBL" id="MZMT01000037">
    <property type="protein sequence ID" value="PIO43726.1"/>
    <property type="molecule type" value="Genomic_DNA"/>
</dbReference>
<organism evidence="1 2">
    <name type="scientific">Phyllobacterium zundukense</name>
    <dbReference type="NCBI Taxonomy" id="1867719"/>
    <lineage>
        <taxon>Bacteria</taxon>
        <taxon>Pseudomonadati</taxon>
        <taxon>Pseudomonadota</taxon>
        <taxon>Alphaproteobacteria</taxon>
        <taxon>Hyphomicrobiales</taxon>
        <taxon>Phyllobacteriaceae</taxon>
        <taxon>Phyllobacterium</taxon>
    </lineage>
</organism>
<sequence>MSIPSPRYRDIYDGREEECLEALRERFLDQVPSKDMFNVYQEALTAGWGLFEVRRAIDALVAEKAHEAGADPC</sequence>